<evidence type="ECO:0000256" key="1">
    <source>
        <dbReference type="ARBA" id="ARBA00004141"/>
    </source>
</evidence>
<feature type="transmembrane region" description="Helical" evidence="7">
    <location>
        <begin position="81"/>
        <end position="99"/>
    </location>
</feature>
<evidence type="ECO:0000256" key="2">
    <source>
        <dbReference type="ARBA" id="ARBA00022448"/>
    </source>
</evidence>
<dbReference type="OrthoDB" id="6730379at2759"/>
<feature type="transmembrane region" description="Helical" evidence="7">
    <location>
        <begin position="144"/>
        <end position="164"/>
    </location>
</feature>
<reference evidence="9" key="1">
    <citation type="submission" date="2020-12" db="EMBL/GenBank/DDBJ databases">
        <title>Metabolic potential, ecology and presence of endohyphal bacteria is reflected in genomic diversity of Mucoromycotina.</title>
        <authorList>
            <person name="Muszewska A."/>
            <person name="Okrasinska A."/>
            <person name="Steczkiewicz K."/>
            <person name="Drgas O."/>
            <person name="Orlowska M."/>
            <person name="Perlinska-Lenart U."/>
            <person name="Aleksandrzak-Piekarczyk T."/>
            <person name="Szatraj K."/>
            <person name="Zielenkiewicz U."/>
            <person name="Pilsyk S."/>
            <person name="Malc E."/>
            <person name="Mieczkowski P."/>
            <person name="Kruszewska J.S."/>
            <person name="Biernat P."/>
            <person name="Pawlowska J."/>
        </authorList>
    </citation>
    <scope>NUCLEOTIDE SEQUENCE</scope>
    <source>
        <strain evidence="9">CBS 226.32</strain>
    </source>
</reference>
<evidence type="ECO:0000256" key="6">
    <source>
        <dbReference type="SAM" id="MobiDB-lite"/>
    </source>
</evidence>
<dbReference type="AlphaFoldDB" id="A0A8H7QZJ9"/>
<gene>
    <name evidence="9" type="ORF">INT46_010656</name>
</gene>
<evidence type="ECO:0000256" key="5">
    <source>
        <dbReference type="ARBA" id="ARBA00023136"/>
    </source>
</evidence>
<dbReference type="InterPro" id="IPR036259">
    <property type="entry name" value="MFS_trans_sf"/>
</dbReference>
<name>A0A8H7QZJ9_9FUNG</name>
<keyword evidence="5 7" id="KW-0472">Membrane</keyword>
<keyword evidence="10" id="KW-1185">Reference proteome</keyword>
<feature type="region of interest" description="Disordered" evidence="6">
    <location>
        <begin position="1"/>
        <end position="20"/>
    </location>
</feature>
<evidence type="ECO:0000256" key="3">
    <source>
        <dbReference type="ARBA" id="ARBA00022692"/>
    </source>
</evidence>
<comment type="subcellular location">
    <subcellularLocation>
        <location evidence="1">Membrane</location>
        <topology evidence="1">Multi-pass membrane protein</topology>
    </subcellularLocation>
</comment>
<comment type="caution">
    <text evidence="9">The sequence shown here is derived from an EMBL/GenBank/DDBJ whole genome shotgun (WGS) entry which is preliminary data.</text>
</comment>
<evidence type="ECO:0000313" key="9">
    <source>
        <dbReference type="EMBL" id="KAG2201145.1"/>
    </source>
</evidence>
<feature type="transmembrane region" description="Helical" evidence="7">
    <location>
        <begin position="208"/>
        <end position="230"/>
    </location>
</feature>
<dbReference type="InterPro" id="IPR011701">
    <property type="entry name" value="MFS"/>
</dbReference>
<feature type="transmembrane region" description="Helical" evidence="7">
    <location>
        <begin position="277"/>
        <end position="301"/>
    </location>
</feature>
<dbReference type="InterPro" id="IPR020846">
    <property type="entry name" value="MFS_dom"/>
</dbReference>
<feature type="domain" description="Major facilitator superfamily (MFS) profile" evidence="8">
    <location>
        <begin position="48"/>
        <end position="457"/>
    </location>
</feature>
<protein>
    <recommendedName>
        <fullName evidence="8">Major facilitator superfamily (MFS) profile domain-containing protein</fullName>
    </recommendedName>
</protein>
<feature type="transmembrane region" description="Helical" evidence="7">
    <location>
        <begin position="372"/>
        <end position="392"/>
    </location>
</feature>
<evidence type="ECO:0000256" key="7">
    <source>
        <dbReference type="SAM" id="Phobius"/>
    </source>
</evidence>
<dbReference type="Pfam" id="PF07690">
    <property type="entry name" value="MFS_1"/>
    <property type="match status" value="1"/>
</dbReference>
<evidence type="ECO:0000256" key="4">
    <source>
        <dbReference type="ARBA" id="ARBA00022989"/>
    </source>
</evidence>
<keyword evidence="4 7" id="KW-1133">Transmembrane helix</keyword>
<dbReference type="GO" id="GO:0022857">
    <property type="term" value="F:transmembrane transporter activity"/>
    <property type="evidence" value="ECO:0007669"/>
    <property type="project" value="InterPro"/>
</dbReference>
<keyword evidence="3 7" id="KW-0812">Transmembrane</keyword>
<feature type="transmembrane region" description="Helical" evidence="7">
    <location>
        <begin position="48"/>
        <end position="75"/>
    </location>
</feature>
<feature type="transmembrane region" description="Helical" evidence="7">
    <location>
        <begin position="176"/>
        <end position="196"/>
    </location>
</feature>
<feature type="transmembrane region" description="Helical" evidence="7">
    <location>
        <begin position="340"/>
        <end position="360"/>
    </location>
</feature>
<evidence type="ECO:0000259" key="8">
    <source>
        <dbReference type="PROSITE" id="PS50850"/>
    </source>
</evidence>
<proteinExistence type="predicted"/>
<dbReference type="PANTHER" id="PTHR43791">
    <property type="entry name" value="PERMEASE-RELATED"/>
    <property type="match status" value="1"/>
</dbReference>
<sequence>MSEKVEKASTTSSSFEEKGQNNHIEVSNAPFIKSAAEKRLVRKLNTRLLPLASLIIFLQFVDKAALSVAAVLGILQDTKMSLSQFSWLGALFYLGYFVWQLPNTYFLQKFPIGKYLGVLLILWGVITIATAFGKNFAQLAVLRVLLGVFEAGTYPALIMIFNTLYRRSEQSACFGFLYLSNGLGSVVGSAAAVGIAKMGTQHGITAWQWGYVIWGVITVVTGIISVIFLIDSPESWFLQLTEEEQEIVKLRTQDNAVVRKQKVKVSQYWEALKEPRLWLLFIASLSHNLQNGGLVTYSTVLVQGLGFDPIESILLQIPSGAFTVIYIAIAVYINRRSKQIIYTAIICYSVSALGCLLLAVLPNTGIKLLGYYFTWAQTGSYVMLISIIGSTVSGYSKKIFYNGANMLAYTIGNFAGPLMLVESTKPAYTPTMWGFFGANLLNILCLLGVRLILARINKKRAPERSSEPTDVYLNLTDKEDKNYIYNL</sequence>
<keyword evidence="2" id="KW-0813">Transport</keyword>
<dbReference type="Proteomes" id="UP000650833">
    <property type="component" value="Unassembled WGS sequence"/>
</dbReference>
<dbReference type="EMBL" id="JAEPRC010000293">
    <property type="protein sequence ID" value="KAG2201145.1"/>
    <property type="molecule type" value="Genomic_DNA"/>
</dbReference>
<feature type="transmembrane region" description="Helical" evidence="7">
    <location>
        <begin position="432"/>
        <end position="453"/>
    </location>
</feature>
<accession>A0A8H7QZJ9</accession>
<dbReference type="SUPFAM" id="SSF103473">
    <property type="entry name" value="MFS general substrate transporter"/>
    <property type="match status" value="1"/>
</dbReference>
<dbReference type="Gene3D" id="1.20.1250.20">
    <property type="entry name" value="MFS general substrate transporter like domains"/>
    <property type="match status" value="1"/>
</dbReference>
<feature type="transmembrane region" description="Helical" evidence="7">
    <location>
        <begin position="399"/>
        <end position="420"/>
    </location>
</feature>
<feature type="transmembrane region" description="Helical" evidence="7">
    <location>
        <begin position="313"/>
        <end position="333"/>
    </location>
</feature>
<organism evidence="9 10">
    <name type="scientific">Mucor plumbeus</name>
    <dbReference type="NCBI Taxonomy" id="97098"/>
    <lineage>
        <taxon>Eukaryota</taxon>
        <taxon>Fungi</taxon>
        <taxon>Fungi incertae sedis</taxon>
        <taxon>Mucoromycota</taxon>
        <taxon>Mucoromycotina</taxon>
        <taxon>Mucoromycetes</taxon>
        <taxon>Mucorales</taxon>
        <taxon>Mucorineae</taxon>
        <taxon>Mucoraceae</taxon>
        <taxon>Mucor</taxon>
    </lineage>
</organism>
<feature type="transmembrane region" description="Helical" evidence="7">
    <location>
        <begin position="111"/>
        <end position="132"/>
    </location>
</feature>
<evidence type="ECO:0000313" key="10">
    <source>
        <dbReference type="Proteomes" id="UP000650833"/>
    </source>
</evidence>
<dbReference type="GO" id="GO:0016020">
    <property type="term" value="C:membrane"/>
    <property type="evidence" value="ECO:0007669"/>
    <property type="project" value="UniProtKB-SubCell"/>
</dbReference>
<dbReference type="PANTHER" id="PTHR43791:SF1">
    <property type="entry name" value="ALLANTOATE PERMEASE"/>
    <property type="match status" value="1"/>
</dbReference>
<dbReference type="PROSITE" id="PS50850">
    <property type="entry name" value="MFS"/>
    <property type="match status" value="1"/>
</dbReference>